<evidence type="ECO:0000313" key="3">
    <source>
        <dbReference type="Proteomes" id="UP000887013"/>
    </source>
</evidence>
<dbReference type="EMBL" id="BMAW01130562">
    <property type="protein sequence ID" value="GFU35576.1"/>
    <property type="molecule type" value="Genomic_DNA"/>
</dbReference>
<gene>
    <name evidence="2" type="ORF">NPIL_428621</name>
</gene>
<evidence type="ECO:0000313" key="2">
    <source>
        <dbReference type="EMBL" id="GFU35576.1"/>
    </source>
</evidence>
<protein>
    <submittedName>
        <fullName evidence="2">Uncharacterized protein</fullName>
    </submittedName>
</protein>
<accession>A0A8X6QXF8</accession>
<sequence length="82" mass="9417">MDIVETSEEEIDFANEEEIDYEIYSSHDSEFEADTISFKSDQENNNYEGKESNGAPNDKFLKRIKLSKEKLEDKSCAVCPQA</sequence>
<name>A0A8X6QXF8_NEPPI</name>
<feature type="region of interest" description="Disordered" evidence="1">
    <location>
        <begin position="39"/>
        <end position="58"/>
    </location>
</feature>
<organism evidence="2 3">
    <name type="scientific">Nephila pilipes</name>
    <name type="common">Giant wood spider</name>
    <name type="synonym">Nephila maculata</name>
    <dbReference type="NCBI Taxonomy" id="299642"/>
    <lineage>
        <taxon>Eukaryota</taxon>
        <taxon>Metazoa</taxon>
        <taxon>Ecdysozoa</taxon>
        <taxon>Arthropoda</taxon>
        <taxon>Chelicerata</taxon>
        <taxon>Arachnida</taxon>
        <taxon>Araneae</taxon>
        <taxon>Araneomorphae</taxon>
        <taxon>Entelegynae</taxon>
        <taxon>Araneoidea</taxon>
        <taxon>Nephilidae</taxon>
        <taxon>Nephila</taxon>
    </lineage>
</organism>
<keyword evidence="3" id="KW-1185">Reference proteome</keyword>
<reference evidence="2" key="1">
    <citation type="submission" date="2020-08" db="EMBL/GenBank/DDBJ databases">
        <title>Multicomponent nature underlies the extraordinary mechanical properties of spider dragline silk.</title>
        <authorList>
            <person name="Kono N."/>
            <person name="Nakamura H."/>
            <person name="Mori M."/>
            <person name="Yoshida Y."/>
            <person name="Ohtoshi R."/>
            <person name="Malay A.D."/>
            <person name="Moran D.A.P."/>
            <person name="Tomita M."/>
            <person name="Numata K."/>
            <person name="Arakawa K."/>
        </authorList>
    </citation>
    <scope>NUCLEOTIDE SEQUENCE</scope>
</reference>
<evidence type="ECO:0000256" key="1">
    <source>
        <dbReference type="SAM" id="MobiDB-lite"/>
    </source>
</evidence>
<dbReference type="Proteomes" id="UP000887013">
    <property type="component" value="Unassembled WGS sequence"/>
</dbReference>
<proteinExistence type="predicted"/>
<dbReference type="AlphaFoldDB" id="A0A8X6QXF8"/>
<comment type="caution">
    <text evidence="2">The sequence shown here is derived from an EMBL/GenBank/DDBJ whole genome shotgun (WGS) entry which is preliminary data.</text>
</comment>